<dbReference type="EMBL" id="LAZR01020020">
    <property type="protein sequence ID" value="KKL90391.1"/>
    <property type="molecule type" value="Genomic_DNA"/>
</dbReference>
<gene>
    <name evidence="1" type="ORF">LCGC14_1905180</name>
</gene>
<name>A0A0F9GIQ5_9ZZZZ</name>
<evidence type="ECO:0000313" key="1">
    <source>
        <dbReference type="EMBL" id="KKL90391.1"/>
    </source>
</evidence>
<accession>A0A0F9GIQ5</accession>
<sequence>YYNSPVTNLNELLTVNYSFKITERTGFADTTAPYVVIKTANLVAVQMIPDGGNYVMGTDHMKTIDDTTLFHTPGKPTCTQAIPCTFGAIKTEHGSEAVTEVSLALGAWGNSANAIKASMGISTINGEQAVHKSLVVSPGETSSLRIVTDFPKMMKPNVYDFTTTVTPVEE</sequence>
<comment type="caution">
    <text evidence="1">The sequence shown here is derived from an EMBL/GenBank/DDBJ whole genome shotgun (WGS) entry which is preliminary data.</text>
</comment>
<feature type="non-terminal residue" evidence="1">
    <location>
        <position position="1"/>
    </location>
</feature>
<protein>
    <submittedName>
        <fullName evidence="1">Uncharacterized protein</fullName>
    </submittedName>
</protein>
<reference evidence="1" key="1">
    <citation type="journal article" date="2015" name="Nature">
        <title>Complex archaea that bridge the gap between prokaryotes and eukaryotes.</title>
        <authorList>
            <person name="Spang A."/>
            <person name="Saw J.H."/>
            <person name="Jorgensen S.L."/>
            <person name="Zaremba-Niedzwiedzka K."/>
            <person name="Martijn J."/>
            <person name="Lind A.E."/>
            <person name="van Eijk R."/>
            <person name="Schleper C."/>
            <person name="Guy L."/>
            <person name="Ettema T.J."/>
        </authorList>
    </citation>
    <scope>NUCLEOTIDE SEQUENCE</scope>
</reference>
<proteinExistence type="predicted"/>
<dbReference type="AlphaFoldDB" id="A0A0F9GIQ5"/>
<organism evidence="1">
    <name type="scientific">marine sediment metagenome</name>
    <dbReference type="NCBI Taxonomy" id="412755"/>
    <lineage>
        <taxon>unclassified sequences</taxon>
        <taxon>metagenomes</taxon>
        <taxon>ecological metagenomes</taxon>
    </lineage>
</organism>